<dbReference type="EMBL" id="WJJP01000195">
    <property type="protein sequence ID" value="MBD3324180.1"/>
    <property type="molecule type" value="Genomic_DNA"/>
</dbReference>
<protein>
    <submittedName>
        <fullName evidence="3">Glucose 1-dehydrogenase</fullName>
        <ecNumber evidence="3">1.1.1.47</ecNumber>
    </submittedName>
</protein>
<comment type="similarity">
    <text evidence="1">Belongs to the short-chain dehydrogenases/reductases (SDR) family.</text>
</comment>
<dbReference type="PANTHER" id="PTHR42760:SF115">
    <property type="entry name" value="3-OXOACYL-[ACYL-CARRIER-PROTEIN] REDUCTASE FABG"/>
    <property type="match status" value="1"/>
</dbReference>
<dbReference type="Pfam" id="PF13561">
    <property type="entry name" value="adh_short_C2"/>
    <property type="match status" value="1"/>
</dbReference>
<dbReference type="PANTHER" id="PTHR42760">
    <property type="entry name" value="SHORT-CHAIN DEHYDROGENASES/REDUCTASES FAMILY MEMBER"/>
    <property type="match status" value="1"/>
</dbReference>
<accession>A0A9D5Q537</accession>
<evidence type="ECO:0000256" key="1">
    <source>
        <dbReference type="ARBA" id="ARBA00006484"/>
    </source>
</evidence>
<evidence type="ECO:0000313" key="4">
    <source>
        <dbReference type="Proteomes" id="UP000649604"/>
    </source>
</evidence>
<organism evidence="3 4">
    <name type="scientific">candidate division KSB3 bacterium</name>
    <dbReference type="NCBI Taxonomy" id="2044937"/>
    <lineage>
        <taxon>Bacteria</taxon>
        <taxon>candidate division KSB3</taxon>
    </lineage>
</organism>
<keyword evidence="2 3" id="KW-0560">Oxidoreductase</keyword>
<dbReference type="InterPro" id="IPR002347">
    <property type="entry name" value="SDR_fam"/>
</dbReference>
<name>A0A9D5Q537_9BACT</name>
<dbReference type="InterPro" id="IPR036291">
    <property type="entry name" value="NAD(P)-bd_dom_sf"/>
</dbReference>
<proteinExistence type="inferred from homology"/>
<dbReference type="SUPFAM" id="SSF51735">
    <property type="entry name" value="NAD(P)-binding Rossmann-fold domains"/>
    <property type="match status" value="1"/>
</dbReference>
<dbReference type="NCBIfam" id="NF005559">
    <property type="entry name" value="PRK07231.1"/>
    <property type="match status" value="1"/>
</dbReference>
<dbReference type="Proteomes" id="UP000649604">
    <property type="component" value="Unassembled WGS sequence"/>
</dbReference>
<comment type="caution">
    <text evidence="3">The sequence shown here is derived from an EMBL/GenBank/DDBJ whole genome shotgun (WGS) entry which is preliminary data.</text>
</comment>
<dbReference type="PRINTS" id="PR00080">
    <property type="entry name" value="SDRFAMILY"/>
</dbReference>
<dbReference type="AlphaFoldDB" id="A0A9D5Q537"/>
<reference evidence="3" key="1">
    <citation type="submission" date="2019-11" db="EMBL/GenBank/DDBJ databases">
        <title>Microbial mats filling the niche in hypersaline microbial mats.</title>
        <authorList>
            <person name="Wong H.L."/>
            <person name="Macleod F.I."/>
            <person name="White R.A. III"/>
            <person name="Burns B.P."/>
        </authorList>
    </citation>
    <scope>NUCLEOTIDE SEQUENCE</scope>
    <source>
        <strain evidence="3">Rbin_158</strain>
    </source>
</reference>
<evidence type="ECO:0000256" key="2">
    <source>
        <dbReference type="ARBA" id="ARBA00023002"/>
    </source>
</evidence>
<sequence>MEYDVNSMFGIAGDVAIITGAAGGIGKEVARGMASIGVKVVIADISATEMGLTVEELKGEGLEVIGIQTDVTDEESVQAMAAEVAKQFGRIDILVNCAGVLYFQETVEFDIEKWQWLMDINVKGTFLTCKAAGKYMLQQKKGRIVNFSSVRGLQGKERYAAYAPSKGAVNLMTKSLAIEWAKDNINVNAVAPVFTLTELSKKILDDERQYNWVISRLPKGRLCEPQWLVGPVIFLCSPCSDFVTGHILYVDGGWTAA</sequence>
<dbReference type="EC" id="1.1.1.47" evidence="3"/>
<dbReference type="GO" id="GO:0047936">
    <property type="term" value="F:glucose 1-dehydrogenase [NAD(P)+] activity"/>
    <property type="evidence" value="ECO:0007669"/>
    <property type="project" value="UniProtKB-EC"/>
</dbReference>
<dbReference type="Gene3D" id="3.40.50.720">
    <property type="entry name" value="NAD(P)-binding Rossmann-like Domain"/>
    <property type="match status" value="1"/>
</dbReference>
<dbReference type="FunFam" id="3.40.50.720:FF:000084">
    <property type="entry name" value="Short-chain dehydrogenase reductase"/>
    <property type="match status" value="1"/>
</dbReference>
<evidence type="ECO:0000313" key="3">
    <source>
        <dbReference type="EMBL" id="MBD3324180.1"/>
    </source>
</evidence>
<gene>
    <name evidence="3" type="ORF">GF339_06320</name>
</gene>
<dbReference type="PRINTS" id="PR00081">
    <property type="entry name" value="GDHRDH"/>
</dbReference>